<dbReference type="AlphaFoldDB" id="A0A448UCW4"/>
<keyword evidence="1" id="KW-0812">Transmembrane</keyword>
<evidence type="ECO:0000313" key="3">
    <source>
        <dbReference type="Proteomes" id="UP000268229"/>
    </source>
</evidence>
<dbReference type="RefSeq" id="WP_232012696.1">
    <property type="nucleotide sequence ID" value="NZ_LR134516.1"/>
</dbReference>
<organism evidence="2 3">
    <name type="scientific">Neisseria animaloris</name>
    <dbReference type="NCBI Taxonomy" id="326522"/>
    <lineage>
        <taxon>Bacteria</taxon>
        <taxon>Pseudomonadati</taxon>
        <taxon>Pseudomonadota</taxon>
        <taxon>Betaproteobacteria</taxon>
        <taxon>Neisseriales</taxon>
        <taxon>Neisseriaceae</taxon>
        <taxon>Neisseria</taxon>
    </lineage>
</organism>
<dbReference type="Proteomes" id="UP000268229">
    <property type="component" value="Chromosome"/>
</dbReference>
<keyword evidence="1" id="KW-0472">Membrane</keyword>
<name>A0A448UCW4_9NEIS</name>
<proteinExistence type="predicted"/>
<sequence length="195" mass="22239">MMIFKNMLYQLLRDMWDILRLRYRSPAEYLYTLPVLSAVLLLIGLVNAAGMSQLFGKSTAAIVFSVLLSIFKWLLLSRVMSGVLHYYGSPKLPFWGFVLATEALVIPALLVFYIPALGSIGIFWQVWTFWVQAIGFMKMGRQSAWKVLLGYIVYLIALMFFGSLLIFLFTQIGWMDLQNINEQANAIWGSSTKTP</sequence>
<evidence type="ECO:0000313" key="2">
    <source>
        <dbReference type="EMBL" id="VEJ21732.1"/>
    </source>
</evidence>
<evidence type="ECO:0000256" key="1">
    <source>
        <dbReference type="SAM" id="Phobius"/>
    </source>
</evidence>
<evidence type="ECO:0008006" key="4">
    <source>
        <dbReference type="Google" id="ProtNLM"/>
    </source>
</evidence>
<dbReference type="KEGG" id="nani:NCTC12227_01487"/>
<feature type="transmembrane region" description="Helical" evidence="1">
    <location>
        <begin position="58"/>
        <end position="80"/>
    </location>
</feature>
<reference evidence="2 3" key="1">
    <citation type="submission" date="2018-12" db="EMBL/GenBank/DDBJ databases">
        <authorList>
            <consortium name="Pathogen Informatics"/>
        </authorList>
    </citation>
    <scope>NUCLEOTIDE SEQUENCE [LARGE SCALE GENOMIC DNA]</scope>
    <source>
        <strain evidence="2 3">NCTC12227</strain>
    </source>
</reference>
<protein>
    <recommendedName>
        <fullName evidence="4">Yip1 domain-containing protein</fullName>
    </recommendedName>
</protein>
<keyword evidence="3" id="KW-1185">Reference proteome</keyword>
<feature type="transmembrane region" description="Helical" evidence="1">
    <location>
        <begin position="148"/>
        <end position="169"/>
    </location>
</feature>
<accession>A0A448UCW4</accession>
<dbReference type="EMBL" id="LR134516">
    <property type="protein sequence ID" value="VEJ21732.1"/>
    <property type="molecule type" value="Genomic_DNA"/>
</dbReference>
<gene>
    <name evidence="2" type="ORF">NCTC12227_01487</name>
</gene>
<keyword evidence="1" id="KW-1133">Transmembrane helix</keyword>